<protein>
    <submittedName>
        <fullName evidence="2">Uncharacterized protein</fullName>
    </submittedName>
</protein>
<dbReference type="InterPro" id="IPR007877">
    <property type="entry name" value="DUF707"/>
</dbReference>
<evidence type="ECO:0000313" key="2">
    <source>
        <dbReference type="EMBL" id="KAK4381845.1"/>
    </source>
</evidence>
<dbReference type="PANTHER" id="PTHR31210:SF8">
    <property type="entry name" value="DUF707 DOMAIN-CONTAINING PROTEIN"/>
    <property type="match status" value="1"/>
</dbReference>
<organism evidence="2 3">
    <name type="scientific">Sesamum angolense</name>
    <dbReference type="NCBI Taxonomy" id="2727404"/>
    <lineage>
        <taxon>Eukaryota</taxon>
        <taxon>Viridiplantae</taxon>
        <taxon>Streptophyta</taxon>
        <taxon>Embryophyta</taxon>
        <taxon>Tracheophyta</taxon>
        <taxon>Spermatophyta</taxon>
        <taxon>Magnoliopsida</taxon>
        <taxon>eudicotyledons</taxon>
        <taxon>Gunneridae</taxon>
        <taxon>Pentapetalae</taxon>
        <taxon>asterids</taxon>
        <taxon>lamiids</taxon>
        <taxon>Lamiales</taxon>
        <taxon>Pedaliaceae</taxon>
        <taxon>Sesamum</taxon>
    </lineage>
</organism>
<proteinExistence type="predicted"/>
<keyword evidence="1" id="KW-0472">Membrane</keyword>
<keyword evidence="1" id="KW-0812">Transmembrane</keyword>
<dbReference type="EMBL" id="JACGWL010000799">
    <property type="protein sequence ID" value="KAK4381845.1"/>
    <property type="molecule type" value="Genomic_DNA"/>
</dbReference>
<gene>
    <name evidence="2" type="ORF">Sango_2927700</name>
</gene>
<comment type="caution">
    <text evidence="2">The sequence shown here is derived from an EMBL/GenBank/DDBJ whole genome shotgun (WGS) entry which is preliminary data.</text>
</comment>
<accession>A0AAE1T5I3</accession>
<dbReference type="Proteomes" id="UP001289374">
    <property type="component" value="Unassembled WGS sequence"/>
</dbReference>
<sequence length="323" mass="37427">MLSLGLANAWERMRALNLLEFLLDDVEFAYFFIVFYLVIFEPLCFSVFETPSLSCSNLSPIVKFVLSCGFILFIRLFVGRVGEELARHILQINLAGLVRGLRRSRELIAGMLSKEQLHDNMSRMRMRFFSIQFSQDADSVPTYINFPIVFVYPLSLFMTLHLMSGGDGTESAEEDFNCMVGRSSEMEVSIVMVWRDFTFRRWFAKRFLHPDVVAQYDHIFLWDEILELKFSRWKDLAAFLIRYLSIIKEEGLQISQPAIDADKSEVHYKLTARETSSKVHRRAINLRGPGRRCYENSMEPPCTGFVEMMAPVFSRHHGVVHGT</sequence>
<evidence type="ECO:0000256" key="1">
    <source>
        <dbReference type="SAM" id="Phobius"/>
    </source>
</evidence>
<keyword evidence="1" id="KW-1133">Transmembrane helix</keyword>
<dbReference type="Pfam" id="PF05212">
    <property type="entry name" value="DUF707"/>
    <property type="match status" value="1"/>
</dbReference>
<reference evidence="2" key="1">
    <citation type="submission" date="2020-06" db="EMBL/GenBank/DDBJ databases">
        <authorList>
            <person name="Li T."/>
            <person name="Hu X."/>
            <person name="Zhang T."/>
            <person name="Song X."/>
            <person name="Zhang H."/>
            <person name="Dai N."/>
            <person name="Sheng W."/>
            <person name="Hou X."/>
            <person name="Wei L."/>
        </authorList>
    </citation>
    <scope>NUCLEOTIDE SEQUENCE</scope>
    <source>
        <strain evidence="2">K16</strain>
        <tissue evidence="2">Leaf</tissue>
    </source>
</reference>
<reference evidence="2" key="2">
    <citation type="journal article" date="2024" name="Plant">
        <title>Genomic evolution and insights into agronomic trait innovations of Sesamum species.</title>
        <authorList>
            <person name="Miao H."/>
            <person name="Wang L."/>
            <person name="Qu L."/>
            <person name="Liu H."/>
            <person name="Sun Y."/>
            <person name="Le M."/>
            <person name="Wang Q."/>
            <person name="Wei S."/>
            <person name="Zheng Y."/>
            <person name="Lin W."/>
            <person name="Duan Y."/>
            <person name="Cao H."/>
            <person name="Xiong S."/>
            <person name="Wang X."/>
            <person name="Wei L."/>
            <person name="Li C."/>
            <person name="Ma Q."/>
            <person name="Ju M."/>
            <person name="Zhao R."/>
            <person name="Li G."/>
            <person name="Mu C."/>
            <person name="Tian Q."/>
            <person name="Mei H."/>
            <person name="Zhang T."/>
            <person name="Gao T."/>
            <person name="Zhang H."/>
        </authorList>
    </citation>
    <scope>NUCLEOTIDE SEQUENCE</scope>
    <source>
        <strain evidence="2">K16</strain>
    </source>
</reference>
<dbReference type="AlphaFoldDB" id="A0AAE1T5I3"/>
<name>A0AAE1T5I3_9LAMI</name>
<evidence type="ECO:0000313" key="3">
    <source>
        <dbReference type="Proteomes" id="UP001289374"/>
    </source>
</evidence>
<dbReference type="PANTHER" id="PTHR31210">
    <property type="entry name" value="OS06G0731900 PROTEIN"/>
    <property type="match status" value="1"/>
</dbReference>
<feature type="transmembrane region" description="Helical" evidence="1">
    <location>
        <begin position="28"/>
        <end position="48"/>
    </location>
</feature>
<keyword evidence="3" id="KW-1185">Reference proteome</keyword>
<feature type="transmembrane region" description="Helical" evidence="1">
    <location>
        <begin position="60"/>
        <end position="78"/>
    </location>
</feature>